<reference evidence="1" key="1">
    <citation type="submission" date="2014-09" db="EMBL/GenBank/DDBJ databases">
        <title>Genome sequence of the luminous mushroom Mycena chlorophos for searching fungal bioluminescence genes.</title>
        <authorList>
            <person name="Tanaka Y."/>
            <person name="Kasuga D."/>
            <person name="Oba Y."/>
            <person name="Hase S."/>
            <person name="Sato K."/>
            <person name="Oba Y."/>
            <person name="Sakakibara Y."/>
        </authorList>
    </citation>
    <scope>NUCLEOTIDE SEQUENCE</scope>
</reference>
<protein>
    <recommendedName>
        <fullName evidence="3">EthD domain-containing protein</fullName>
    </recommendedName>
</protein>
<dbReference type="Proteomes" id="UP000815677">
    <property type="component" value="Unassembled WGS sequence"/>
</dbReference>
<evidence type="ECO:0000313" key="2">
    <source>
        <dbReference type="Proteomes" id="UP000815677"/>
    </source>
</evidence>
<dbReference type="EMBL" id="DF841701">
    <property type="protein sequence ID" value="GAT45785.1"/>
    <property type="molecule type" value="Genomic_DNA"/>
</dbReference>
<evidence type="ECO:0008006" key="3">
    <source>
        <dbReference type="Google" id="ProtNLM"/>
    </source>
</evidence>
<name>A0ABQ0L3N7_MYCCL</name>
<gene>
    <name evidence="1" type="ORF">MCHLO_03346</name>
</gene>
<organism evidence="1 2">
    <name type="scientific">Mycena chlorophos</name>
    <name type="common">Agaric fungus</name>
    <name type="synonym">Agaricus chlorophos</name>
    <dbReference type="NCBI Taxonomy" id="658473"/>
    <lineage>
        <taxon>Eukaryota</taxon>
        <taxon>Fungi</taxon>
        <taxon>Dikarya</taxon>
        <taxon>Basidiomycota</taxon>
        <taxon>Agaricomycotina</taxon>
        <taxon>Agaricomycetes</taxon>
        <taxon>Agaricomycetidae</taxon>
        <taxon>Agaricales</taxon>
        <taxon>Marasmiineae</taxon>
        <taxon>Mycenaceae</taxon>
        <taxon>Mycena</taxon>
    </lineage>
</organism>
<evidence type="ECO:0000313" key="1">
    <source>
        <dbReference type="EMBL" id="GAT45785.1"/>
    </source>
</evidence>
<accession>A0ABQ0L3N7</accession>
<proteinExistence type="predicted"/>
<keyword evidence="2" id="KW-1185">Reference proteome</keyword>
<sequence>MSVRKDTSLVLYKRLLPPPVPGLGAEQARSRFFSELDSVAAALPAKYQRMVATHTIMRPNDKLAHATVELGLGEIENHAYSGSYWATFQVESLEEALEFWSDKSVLKTLGDESPGGLIMIAQPKVRLDLPIPAAVDKPRVVSMLIMHSPPGLEVDKFTARLEWFFDAVLAYGLARKSRILKHTFLQPTESVPNGVFQSSSHPGPEMAVVLCEFSPEDLGALIREMEAKEMKEFWVENLYKPMPGMRTECFLVDVEPLNGTGVGIV</sequence>